<evidence type="ECO:0000259" key="6">
    <source>
        <dbReference type="PROSITE" id="PS51755"/>
    </source>
</evidence>
<dbReference type="GO" id="GO:0000160">
    <property type="term" value="P:phosphorelay signal transduction system"/>
    <property type="evidence" value="ECO:0007669"/>
    <property type="project" value="InterPro"/>
</dbReference>
<dbReference type="SUPFAM" id="SSF46894">
    <property type="entry name" value="C-terminal effector domain of the bipartite response regulators"/>
    <property type="match status" value="1"/>
</dbReference>
<proteinExistence type="inferred from homology"/>
<feature type="DNA-binding region" description="OmpR/PhoB-type" evidence="5">
    <location>
        <begin position="9"/>
        <end position="112"/>
    </location>
</feature>
<evidence type="ECO:0000256" key="3">
    <source>
        <dbReference type="ARBA" id="ARBA00023125"/>
    </source>
</evidence>
<dbReference type="Gene3D" id="1.25.40.10">
    <property type="entry name" value="Tetratricopeptide repeat domain"/>
    <property type="match status" value="1"/>
</dbReference>
<dbReference type="GO" id="GO:0003677">
    <property type="term" value="F:DNA binding"/>
    <property type="evidence" value="ECO:0007669"/>
    <property type="project" value="UniProtKB-UniRule"/>
</dbReference>
<dbReference type="SMART" id="SM00862">
    <property type="entry name" value="Trans_reg_C"/>
    <property type="match status" value="1"/>
</dbReference>
<dbReference type="InterPro" id="IPR016032">
    <property type="entry name" value="Sig_transdc_resp-reg_C-effctor"/>
</dbReference>
<accession>A0A1H6CJL4</accession>
<dbReference type="SUPFAM" id="SSF48452">
    <property type="entry name" value="TPR-like"/>
    <property type="match status" value="1"/>
</dbReference>
<dbReference type="PANTHER" id="PTHR35807:SF1">
    <property type="entry name" value="TRANSCRIPTIONAL REGULATOR REDD"/>
    <property type="match status" value="1"/>
</dbReference>
<sequence>MGGDAFAIDCEIASGAKETSVRFMILGPLEIVDQNIPIKITASMQRLVLAVLLLNVGRPVSVEQMVTDFWGDRPPASARKTVHGYVWRLRGLLDRSCHQHIETVDNGYRLQADDVDSVRFERLYRAARQASAAGDPASAVRLLSEALDLWRGPALSNVPTTPQIALSCTRLEELRLSALAARFDTGLEMGQHHVITPELRVMVIEYPLNEAFHAQLMLSLYRSHRPAEALDVFYKLRSYLVNELGVEPSPSLQELFLRILANDCQLAVT</sequence>
<organism evidence="7 8">
    <name type="scientific">Nonomuraea solani</name>
    <dbReference type="NCBI Taxonomy" id="1144553"/>
    <lineage>
        <taxon>Bacteria</taxon>
        <taxon>Bacillati</taxon>
        <taxon>Actinomycetota</taxon>
        <taxon>Actinomycetes</taxon>
        <taxon>Streptosporangiales</taxon>
        <taxon>Streptosporangiaceae</taxon>
        <taxon>Nonomuraea</taxon>
    </lineage>
</organism>
<dbReference type="InterPro" id="IPR011990">
    <property type="entry name" value="TPR-like_helical_dom_sf"/>
</dbReference>
<gene>
    <name evidence="7" type="ORF">SAMN05444920_10432</name>
</gene>
<dbReference type="Proteomes" id="UP000236732">
    <property type="component" value="Unassembled WGS sequence"/>
</dbReference>
<dbReference type="Pfam" id="PF00486">
    <property type="entry name" value="Trans_reg_C"/>
    <property type="match status" value="1"/>
</dbReference>
<name>A0A1H6CJL4_9ACTN</name>
<protein>
    <submittedName>
        <fullName evidence="7">DNA-binding transcriptional activator of the SARP family</fullName>
    </submittedName>
</protein>
<dbReference type="GO" id="GO:0006355">
    <property type="term" value="P:regulation of DNA-templated transcription"/>
    <property type="evidence" value="ECO:0007669"/>
    <property type="project" value="InterPro"/>
</dbReference>
<keyword evidence="3 5" id="KW-0238">DNA-binding</keyword>
<dbReference type="InterPro" id="IPR001867">
    <property type="entry name" value="OmpR/PhoB-type_DNA-bd"/>
</dbReference>
<reference evidence="7 8" key="1">
    <citation type="submission" date="2016-10" db="EMBL/GenBank/DDBJ databases">
        <authorList>
            <person name="de Groot N.N."/>
        </authorList>
    </citation>
    <scope>NUCLEOTIDE SEQUENCE [LARGE SCALE GENOMIC DNA]</scope>
    <source>
        <strain evidence="7 8">CGMCC 4.7037</strain>
    </source>
</reference>
<dbReference type="EMBL" id="FNVT01000004">
    <property type="protein sequence ID" value="SEG72875.1"/>
    <property type="molecule type" value="Genomic_DNA"/>
</dbReference>
<evidence type="ECO:0000256" key="4">
    <source>
        <dbReference type="ARBA" id="ARBA00023163"/>
    </source>
</evidence>
<evidence type="ECO:0000256" key="5">
    <source>
        <dbReference type="PROSITE-ProRule" id="PRU01091"/>
    </source>
</evidence>
<dbReference type="InterPro" id="IPR005158">
    <property type="entry name" value="BTAD"/>
</dbReference>
<dbReference type="PROSITE" id="PS51755">
    <property type="entry name" value="OMPR_PHOB"/>
    <property type="match status" value="1"/>
</dbReference>
<dbReference type="InterPro" id="IPR051677">
    <property type="entry name" value="AfsR-DnrI-RedD_regulator"/>
</dbReference>
<comment type="similarity">
    <text evidence="1">Belongs to the AfsR/DnrI/RedD regulatory family.</text>
</comment>
<keyword evidence="8" id="KW-1185">Reference proteome</keyword>
<dbReference type="InterPro" id="IPR036388">
    <property type="entry name" value="WH-like_DNA-bd_sf"/>
</dbReference>
<evidence type="ECO:0000256" key="2">
    <source>
        <dbReference type="ARBA" id="ARBA00023015"/>
    </source>
</evidence>
<evidence type="ECO:0000313" key="8">
    <source>
        <dbReference type="Proteomes" id="UP000236732"/>
    </source>
</evidence>
<feature type="domain" description="OmpR/PhoB-type" evidence="6">
    <location>
        <begin position="9"/>
        <end position="112"/>
    </location>
</feature>
<evidence type="ECO:0000313" key="7">
    <source>
        <dbReference type="EMBL" id="SEG72875.1"/>
    </source>
</evidence>
<dbReference type="Pfam" id="PF03704">
    <property type="entry name" value="BTAD"/>
    <property type="match status" value="1"/>
</dbReference>
<dbReference type="CDD" id="cd15831">
    <property type="entry name" value="BTAD"/>
    <property type="match status" value="1"/>
</dbReference>
<dbReference type="AlphaFoldDB" id="A0A1H6CJL4"/>
<dbReference type="Gene3D" id="1.10.10.10">
    <property type="entry name" value="Winged helix-like DNA-binding domain superfamily/Winged helix DNA-binding domain"/>
    <property type="match status" value="1"/>
</dbReference>
<dbReference type="SMART" id="SM01043">
    <property type="entry name" value="BTAD"/>
    <property type="match status" value="1"/>
</dbReference>
<keyword evidence="4" id="KW-0804">Transcription</keyword>
<dbReference type="PANTHER" id="PTHR35807">
    <property type="entry name" value="TRANSCRIPTIONAL REGULATOR REDD-RELATED"/>
    <property type="match status" value="1"/>
</dbReference>
<evidence type="ECO:0000256" key="1">
    <source>
        <dbReference type="ARBA" id="ARBA00005820"/>
    </source>
</evidence>
<keyword evidence="2" id="KW-0805">Transcription regulation</keyword>